<dbReference type="InterPro" id="IPR039425">
    <property type="entry name" value="RNA_pol_sigma-70-like"/>
</dbReference>
<evidence type="ECO:0000256" key="4">
    <source>
        <dbReference type="ARBA" id="ARBA00023163"/>
    </source>
</evidence>
<dbReference type="PATRIC" id="fig|742737.3.peg.4329"/>
<feature type="domain" description="HTH luxR-type" evidence="5">
    <location>
        <begin position="123"/>
        <end position="150"/>
    </location>
</feature>
<dbReference type="Gene3D" id="1.10.1740.10">
    <property type="match status" value="1"/>
</dbReference>
<dbReference type="InterPro" id="IPR000792">
    <property type="entry name" value="Tscrpt_reg_LuxR_C"/>
</dbReference>
<keyword evidence="3" id="KW-0731">Sigma factor</keyword>
<dbReference type="AlphaFoldDB" id="G5ILG7"/>
<proteinExistence type="inferred from homology"/>
<dbReference type="SUPFAM" id="SSF88659">
    <property type="entry name" value="Sigma3 and sigma4 domains of RNA polymerase sigma factors"/>
    <property type="match status" value="1"/>
</dbReference>
<keyword evidence="7" id="KW-1185">Reference proteome</keyword>
<evidence type="ECO:0000313" key="7">
    <source>
        <dbReference type="Proteomes" id="UP000005384"/>
    </source>
</evidence>
<dbReference type="HOGENOM" id="CLU_047691_3_1_9"/>
<evidence type="ECO:0000256" key="1">
    <source>
        <dbReference type="ARBA" id="ARBA00010641"/>
    </source>
</evidence>
<accession>G5ILG7</accession>
<reference evidence="6 7" key="1">
    <citation type="submission" date="2011-08" db="EMBL/GenBank/DDBJ databases">
        <title>The Genome Sequence of Clostridium hathewayi WAL-18680.</title>
        <authorList>
            <consortium name="The Broad Institute Genome Sequencing Platform"/>
            <person name="Earl A."/>
            <person name="Ward D."/>
            <person name="Feldgarden M."/>
            <person name="Gevers D."/>
            <person name="Finegold S.M."/>
            <person name="Summanen P.H."/>
            <person name="Molitoris D.R."/>
            <person name="Song M."/>
            <person name="Daigneault M."/>
            <person name="Allen-Vercoe E."/>
            <person name="Young S.K."/>
            <person name="Zeng Q."/>
            <person name="Gargeya S."/>
            <person name="Fitzgerald M."/>
            <person name="Haas B."/>
            <person name="Abouelleil A."/>
            <person name="Alvarado L."/>
            <person name="Arachchi H.M."/>
            <person name="Berlin A."/>
            <person name="Brown A."/>
            <person name="Chapman S.B."/>
            <person name="Chen Z."/>
            <person name="Dunbar C."/>
            <person name="Freedman E."/>
            <person name="Gearin G."/>
            <person name="Gellesch M."/>
            <person name="Goldberg J."/>
            <person name="Griggs A."/>
            <person name="Gujja S."/>
            <person name="Heiman D."/>
            <person name="Howarth C."/>
            <person name="Larson L."/>
            <person name="Lui A."/>
            <person name="MacDonald P.J.P."/>
            <person name="Montmayeur A."/>
            <person name="Murphy C."/>
            <person name="Neiman D."/>
            <person name="Pearson M."/>
            <person name="Priest M."/>
            <person name="Roberts A."/>
            <person name="Saif S."/>
            <person name="Shea T."/>
            <person name="Shenoy N."/>
            <person name="Sisk P."/>
            <person name="Stolte C."/>
            <person name="Sykes S."/>
            <person name="Wortman J."/>
            <person name="Nusbaum C."/>
            <person name="Birren B."/>
        </authorList>
    </citation>
    <scope>NUCLEOTIDE SEQUENCE [LARGE SCALE GENOMIC DNA]</scope>
    <source>
        <strain evidence="6 7">WAL-18680</strain>
    </source>
</reference>
<evidence type="ECO:0000313" key="6">
    <source>
        <dbReference type="EMBL" id="EHI57236.1"/>
    </source>
</evidence>
<dbReference type="InterPro" id="IPR013249">
    <property type="entry name" value="RNA_pol_sigma70_r4_t2"/>
</dbReference>
<dbReference type="Gene3D" id="1.10.10.10">
    <property type="entry name" value="Winged helix-like DNA-binding domain superfamily/Winged helix DNA-binding domain"/>
    <property type="match status" value="1"/>
</dbReference>
<sequence>MSQITFEENYRQVYRDLYRFALYTLGNPQDAEDVVSDAVVDAYQSYGKLRNQEAFRAWIFKILTAKCKRKLKEYVNKTVELEESGLAQEDREWTVEESQDVRDAFFTLSEEERLIISMSVFGGYNSKEIGKSLLIRDTTVRSKLSRAFDKMQKVLEGQKGGAYEAG</sequence>
<protein>
    <recommendedName>
        <fullName evidence="5">HTH luxR-type domain-containing protein</fullName>
    </recommendedName>
</protein>
<dbReference type="EMBL" id="ADLN01000120">
    <property type="protein sequence ID" value="EHI57236.1"/>
    <property type="molecule type" value="Genomic_DNA"/>
</dbReference>
<organism evidence="6 7">
    <name type="scientific">Hungatella hathewayi WAL-18680</name>
    <dbReference type="NCBI Taxonomy" id="742737"/>
    <lineage>
        <taxon>Bacteria</taxon>
        <taxon>Bacillati</taxon>
        <taxon>Bacillota</taxon>
        <taxon>Clostridia</taxon>
        <taxon>Lachnospirales</taxon>
        <taxon>Lachnospiraceae</taxon>
        <taxon>Hungatella</taxon>
    </lineage>
</organism>
<dbReference type="PROSITE" id="PS00622">
    <property type="entry name" value="HTH_LUXR_1"/>
    <property type="match status" value="1"/>
</dbReference>
<dbReference type="PANTHER" id="PTHR43133:SF46">
    <property type="entry name" value="RNA POLYMERASE SIGMA-70 FACTOR ECF SUBFAMILY"/>
    <property type="match status" value="1"/>
</dbReference>
<comment type="caution">
    <text evidence="6">The sequence shown here is derived from an EMBL/GenBank/DDBJ whole genome shotgun (WGS) entry which is preliminary data.</text>
</comment>
<dbReference type="Proteomes" id="UP000005384">
    <property type="component" value="Unassembled WGS sequence"/>
</dbReference>
<evidence type="ECO:0000256" key="3">
    <source>
        <dbReference type="ARBA" id="ARBA00023082"/>
    </source>
</evidence>
<dbReference type="RefSeq" id="WP_006782333.1">
    <property type="nucleotide sequence ID" value="NZ_CP040506.1"/>
</dbReference>
<dbReference type="PANTHER" id="PTHR43133">
    <property type="entry name" value="RNA POLYMERASE ECF-TYPE SIGMA FACTO"/>
    <property type="match status" value="1"/>
</dbReference>
<dbReference type="Pfam" id="PF08281">
    <property type="entry name" value="Sigma70_r4_2"/>
    <property type="match status" value="1"/>
</dbReference>
<dbReference type="InterPro" id="IPR013324">
    <property type="entry name" value="RNA_pol_sigma_r3/r4-like"/>
</dbReference>
<keyword evidence="2" id="KW-0805">Transcription regulation</keyword>
<keyword evidence="4" id="KW-0804">Transcription</keyword>
<gene>
    <name evidence="6" type="ORF">HMPREF9473_04345</name>
</gene>
<comment type="similarity">
    <text evidence="1">Belongs to the sigma-70 factor family. ECF subfamily.</text>
</comment>
<evidence type="ECO:0000259" key="5">
    <source>
        <dbReference type="PROSITE" id="PS00622"/>
    </source>
</evidence>
<dbReference type="GO" id="GO:0006352">
    <property type="term" value="P:DNA-templated transcription initiation"/>
    <property type="evidence" value="ECO:0007669"/>
    <property type="project" value="InterPro"/>
</dbReference>
<dbReference type="NCBIfam" id="TIGR02937">
    <property type="entry name" value="sigma70-ECF"/>
    <property type="match status" value="1"/>
</dbReference>
<dbReference type="InterPro" id="IPR036388">
    <property type="entry name" value="WH-like_DNA-bd_sf"/>
</dbReference>
<dbReference type="InterPro" id="IPR014284">
    <property type="entry name" value="RNA_pol_sigma-70_dom"/>
</dbReference>
<evidence type="ECO:0000256" key="2">
    <source>
        <dbReference type="ARBA" id="ARBA00023015"/>
    </source>
</evidence>
<dbReference type="CDD" id="cd06171">
    <property type="entry name" value="Sigma70_r4"/>
    <property type="match status" value="1"/>
</dbReference>
<dbReference type="GO" id="GO:0003677">
    <property type="term" value="F:DNA binding"/>
    <property type="evidence" value="ECO:0007669"/>
    <property type="project" value="InterPro"/>
</dbReference>
<dbReference type="SUPFAM" id="SSF88946">
    <property type="entry name" value="Sigma2 domain of RNA polymerase sigma factors"/>
    <property type="match status" value="1"/>
</dbReference>
<dbReference type="InterPro" id="IPR013325">
    <property type="entry name" value="RNA_pol_sigma_r2"/>
</dbReference>
<dbReference type="Pfam" id="PF04542">
    <property type="entry name" value="Sigma70_r2"/>
    <property type="match status" value="1"/>
</dbReference>
<name>G5ILG7_9FIRM</name>
<dbReference type="GO" id="GO:0016987">
    <property type="term" value="F:sigma factor activity"/>
    <property type="evidence" value="ECO:0007669"/>
    <property type="project" value="UniProtKB-KW"/>
</dbReference>
<dbReference type="InterPro" id="IPR007627">
    <property type="entry name" value="RNA_pol_sigma70_r2"/>
</dbReference>